<evidence type="ECO:0000256" key="1">
    <source>
        <dbReference type="SAM" id="Phobius"/>
    </source>
</evidence>
<gene>
    <name evidence="2" type="ordered locus">KVU_1589</name>
</gene>
<dbReference type="EMBL" id="CP002018">
    <property type="protein sequence ID" value="AEM41428.1"/>
    <property type="molecule type" value="Genomic_DNA"/>
</dbReference>
<keyword evidence="1" id="KW-0472">Membrane</keyword>
<keyword evidence="3" id="KW-1185">Reference proteome</keyword>
<dbReference type="RefSeq" id="WP_014537887.1">
    <property type="nucleotide sequence ID" value="NC_017384.1"/>
</dbReference>
<dbReference type="Proteomes" id="UP000000692">
    <property type="component" value="Chromosome"/>
</dbReference>
<accession>F9YA17</accession>
<dbReference type="KEGG" id="kvl:KVU_1589"/>
<dbReference type="AlphaFoldDB" id="F9YA17"/>
<keyword evidence="1" id="KW-0812">Transmembrane</keyword>
<organism evidence="2 3">
    <name type="scientific">Ketogulonicigenium vulgare (strain WSH-001)</name>
    <dbReference type="NCBI Taxonomy" id="759362"/>
    <lineage>
        <taxon>Bacteria</taxon>
        <taxon>Pseudomonadati</taxon>
        <taxon>Pseudomonadota</taxon>
        <taxon>Alphaproteobacteria</taxon>
        <taxon>Rhodobacterales</taxon>
        <taxon>Roseobacteraceae</taxon>
        <taxon>Ketogulonicigenium</taxon>
    </lineage>
</organism>
<feature type="transmembrane region" description="Helical" evidence="1">
    <location>
        <begin position="20"/>
        <end position="38"/>
    </location>
</feature>
<protein>
    <submittedName>
        <fullName evidence="2">Uncharacterized protein</fullName>
    </submittedName>
</protein>
<sequence length="86" mass="9529">MTKDFTITINVTNKPKIRSAIYIAGAQVGVIGIGIVTQSVAMQWVGFCFLILWLIGATKAWQTKNSDLTIDQAFVRLSQIQREADN</sequence>
<proteinExistence type="predicted"/>
<name>F9YA17_KETVW</name>
<evidence type="ECO:0000313" key="2">
    <source>
        <dbReference type="EMBL" id="AEM41428.1"/>
    </source>
</evidence>
<keyword evidence="1" id="KW-1133">Transmembrane helix</keyword>
<dbReference type="HOGENOM" id="CLU_2493755_0_0_5"/>
<reference evidence="2 3" key="1">
    <citation type="journal article" date="2011" name="J. Bacteriol.">
        <title>Complete genome sequence of the industrial strain Ketogulonicigenium vulgare WSH-001.</title>
        <authorList>
            <person name="Liu L."/>
            <person name="Li Y."/>
            <person name="Zhang J."/>
            <person name="Zhou Z."/>
            <person name="Liu J."/>
            <person name="Li X."/>
            <person name="Zhou J."/>
            <person name="Du G."/>
            <person name="Wang L."/>
            <person name="Chen J."/>
        </authorList>
    </citation>
    <scope>NUCLEOTIDE SEQUENCE [LARGE SCALE GENOMIC DNA]</scope>
    <source>
        <strain evidence="2 3">WSH-001</strain>
    </source>
</reference>
<evidence type="ECO:0000313" key="3">
    <source>
        <dbReference type="Proteomes" id="UP000000692"/>
    </source>
</evidence>
<feature type="transmembrane region" description="Helical" evidence="1">
    <location>
        <begin position="44"/>
        <end position="61"/>
    </location>
</feature>